<reference evidence="1 2" key="1">
    <citation type="submission" date="2020-03" db="EMBL/GenBank/DDBJ databases">
        <title>Soil Listeria distribution.</title>
        <authorList>
            <person name="Liao J."/>
            <person name="Wiedmann M."/>
        </authorList>
    </citation>
    <scope>NUCLEOTIDE SEQUENCE [LARGE SCALE GENOMIC DNA]</scope>
    <source>
        <strain evidence="1 2">FSL L7-0051</strain>
    </source>
</reference>
<organism evidence="1 2">
    <name type="scientific">Listeria booriae</name>
    <dbReference type="NCBI Taxonomy" id="1552123"/>
    <lineage>
        <taxon>Bacteria</taxon>
        <taxon>Bacillati</taxon>
        <taxon>Bacillota</taxon>
        <taxon>Bacilli</taxon>
        <taxon>Bacillales</taxon>
        <taxon>Listeriaceae</taxon>
        <taxon>Listeria</taxon>
    </lineage>
</organism>
<evidence type="ECO:0000313" key="1">
    <source>
        <dbReference type="EMBL" id="MBC2294736.1"/>
    </source>
</evidence>
<proteinExistence type="predicted"/>
<sequence>MKVKRGKDSDTFVYSGDLKKEIKKCEAEMRKIEAELPYLKFASEQAQKPYIAKKKRLGALKEFVPLAKKKLNE</sequence>
<dbReference type="RefSeq" id="WP_185630064.1">
    <property type="nucleotide sequence ID" value="NZ_JAARZT010000043.1"/>
</dbReference>
<evidence type="ECO:0000313" key="2">
    <source>
        <dbReference type="Proteomes" id="UP000543005"/>
    </source>
</evidence>
<gene>
    <name evidence="1" type="ORF">HCC36_16050</name>
</gene>
<name>A0A842G6R9_9LIST</name>
<dbReference type="EMBL" id="JAARZT010000043">
    <property type="protein sequence ID" value="MBC2294736.1"/>
    <property type="molecule type" value="Genomic_DNA"/>
</dbReference>
<comment type="caution">
    <text evidence="1">The sequence shown here is derived from an EMBL/GenBank/DDBJ whole genome shotgun (WGS) entry which is preliminary data.</text>
</comment>
<dbReference type="AlphaFoldDB" id="A0A842G6R9"/>
<protein>
    <submittedName>
        <fullName evidence="1">Uncharacterized protein</fullName>
    </submittedName>
</protein>
<accession>A0A842G6R9</accession>
<dbReference type="Proteomes" id="UP000543005">
    <property type="component" value="Unassembled WGS sequence"/>
</dbReference>